<keyword evidence="2" id="KW-0004">4Fe-4S</keyword>
<organism evidence="10 11">
    <name type="scientific">Acidovorax benzenivorans</name>
    <dbReference type="NCBI Taxonomy" id="2987520"/>
    <lineage>
        <taxon>Bacteria</taxon>
        <taxon>Pseudomonadati</taxon>
        <taxon>Pseudomonadota</taxon>
        <taxon>Betaproteobacteria</taxon>
        <taxon>Burkholderiales</taxon>
        <taxon>Comamonadaceae</taxon>
        <taxon>Acidovorax</taxon>
    </lineage>
</organism>
<keyword evidence="1" id="KW-0813">Transport</keyword>
<dbReference type="PANTHER" id="PTHR30176">
    <property type="entry name" value="FERREDOXIN-TYPE PROTEIN NAPH"/>
    <property type="match status" value="1"/>
</dbReference>
<dbReference type="Pfam" id="PF12801">
    <property type="entry name" value="Fer4_5"/>
    <property type="match status" value="1"/>
</dbReference>
<gene>
    <name evidence="10" type="ORF">OIN59_09275</name>
</gene>
<feature type="transmembrane region" description="Helical" evidence="8">
    <location>
        <begin position="62"/>
        <end position="82"/>
    </location>
</feature>
<feature type="domain" description="4Fe-4S ferredoxin-type" evidence="9">
    <location>
        <begin position="268"/>
        <end position="298"/>
    </location>
</feature>
<evidence type="ECO:0000313" key="11">
    <source>
        <dbReference type="Proteomes" id="UP001148932"/>
    </source>
</evidence>
<dbReference type="PROSITE" id="PS00198">
    <property type="entry name" value="4FE4S_FER_1"/>
    <property type="match status" value="1"/>
</dbReference>
<evidence type="ECO:0000256" key="4">
    <source>
        <dbReference type="ARBA" id="ARBA00022982"/>
    </source>
</evidence>
<feature type="region of interest" description="Disordered" evidence="7">
    <location>
        <begin position="316"/>
        <end position="342"/>
    </location>
</feature>
<sequence>MQRQRRTFQVAFFALFLLAPALNLLRFDITEVQLWVLGQRWSLGIDDFRQGLIGPGEMTWRLFVRALLPAIALVGGFLAVAWRYGRLYCGWLCPHFSLVELLNHVLQKACGRLSLWDRKPTPRQGLVPRRRWWPVFVLLSVLMGFVWAITLLTYLLPPADVWGRLLTGTSTPGQLRFLVAGTAVFSAEFLLARHLFCRFGCAVGLFQSLVWMANPRGRVVGFARDGTRTIDLPTALGLTPATPAHCRSCDAPRGNACDRACPMHLPPRQFKRRKFSCVQCGLCVQSCESSQAAQQREPLLQWSIGADALRESLRARHSDAVAEPAAAPRPAEKHTATPPGAARATRVLACAAPAAPHAAHAAEH</sequence>
<evidence type="ECO:0000259" key="9">
    <source>
        <dbReference type="PROSITE" id="PS51379"/>
    </source>
</evidence>
<dbReference type="PANTHER" id="PTHR30176:SF3">
    <property type="entry name" value="FERREDOXIN-TYPE PROTEIN NAPH"/>
    <property type="match status" value="1"/>
</dbReference>
<dbReference type="Proteomes" id="UP001148932">
    <property type="component" value="Unassembled WGS sequence"/>
</dbReference>
<keyword evidence="4" id="KW-0249">Electron transport</keyword>
<proteinExistence type="predicted"/>
<evidence type="ECO:0000256" key="8">
    <source>
        <dbReference type="SAM" id="Phobius"/>
    </source>
</evidence>
<keyword evidence="8" id="KW-0472">Membrane</keyword>
<evidence type="ECO:0000256" key="1">
    <source>
        <dbReference type="ARBA" id="ARBA00022448"/>
    </source>
</evidence>
<dbReference type="InterPro" id="IPR051684">
    <property type="entry name" value="Electron_Trans/Redox"/>
</dbReference>
<protein>
    <submittedName>
        <fullName evidence="10">4Fe-4S binding protein</fullName>
    </submittedName>
</protein>
<name>A0ABT5RVB2_9BURK</name>
<keyword evidence="8" id="KW-0812">Transmembrane</keyword>
<evidence type="ECO:0000256" key="6">
    <source>
        <dbReference type="ARBA" id="ARBA00023014"/>
    </source>
</evidence>
<dbReference type="InterPro" id="IPR017896">
    <property type="entry name" value="4Fe4S_Fe-S-bd"/>
</dbReference>
<evidence type="ECO:0000256" key="2">
    <source>
        <dbReference type="ARBA" id="ARBA00022485"/>
    </source>
</evidence>
<keyword evidence="5" id="KW-0408">Iron</keyword>
<dbReference type="InterPro" id="IPR017900">
    <property type="entry name" value="4Fe4S_Fe_S_CS"/>
</dbReference>
<evidence type="ECO:0000256" key="3">
    <source>
        <dbReference type="ARBA" id="ARBA00022723"/>
    </source>
</evidence>
<keyword evidence="6" id="KW-0411">Iron-sulfur</keyword>
<evidence type="ECO:0000313" key="10">
    <source>
        <dbReference type="EMBL" id="MDD2177627.1"/>
    </source>
</evidence>
<reference evidence="10" key="1">
    <citation type="submission" date="2022-10" db="EMBL/GenBank/DDBJ databases">
        <title>Description of microaerobic benzene degrading bacteria.</title>
        <authorList>
            <person name="Bedics A."/>
            <person name="Tancsics A."/>
            <person name="Banerjee S."/>
        </authorList>
    </citation>
    <scope>NUCLEOTIDE SEQUENCE</scope>
    <source>
        <strain evidence="10">D2M1</strain>
    </source>
</reference>
<feature type="transmembrane region" description="Helical" evidence="8">
    <location>
        <begin position="132"/>
        <end position="155"/>
    </location>
</feature>
<dbReference type="RefSeq" id="WP_274109490.1">
    <property type="nucleotide sequence ID" value="NZ_JAPCKI010000004.1"/>
</dbReference>
<keyword evidence="8" id="KW-1133">Transmembrane helix</keyword>
<keyword evidence="11" id="KW-1185">Reference proteome</keyword>
<accession>A0ABT5RVB2</accession>
<evidence type="ECO:0000256" key="7">
    <source>
        <dbReference type="SAM" id="MobiDB-lite"/>
    </source>
</evidence>
<keyword evidence="3" id="KW-0479">Metal-binding</keyword>
<evidence type="ECO:0000256" key="5">
    <source>
        <dbReference type="ARBA" id="ARBA00023004"/>
    </source>
</evidence>
<feature type="transmembrane region" description="Helical" evidence="8">
    <location>
        <begin position="175"/>
        <end position="192"/>
    </location>
</feature>
<dbReference type="PROSITE" id="PS51379">
    <property type="entry name" value="4FE4S_FER_2"/>
    <property type="match status" value="1"/>
</dbReference>
<dbReference type="EMBL" id="JAPCKI010000004">
    <property type="protein sequence ID" value="MDD2177627.1"/>
    <property type="molecule type" value="Genomic_DNA"/>
</dbReference>
<comment type="caution">
    <text evidence="10">The sequence shown here is derived from an EMBL/GenBank/DDBJ whole genome shotgun (WGS) entry which is preliminary data.</text>
</comment>